<dbReference type="Proteomes" id="UP000832034">
    <property type="component" value="Chromosome"/>
</dbReference>
<dbReference type="RefSeq" id="WP_019959116.1">
    <property type="nucleotide sequence ID" value="NZ_CP091512.1"/>
</dbReference>
<reference evidence="1" key="2">
    <citation type="journal article" date="2022" name="Res Sq">
        <title>Evolution of multicellular longitudinally dividing oral cavity symbionts (Neisseriaceae).</title>
        <authorList>
            <person name="Nyongesa S."/>
            <person name="Weber P."/>
            <person name="Bernet E."/>
            <person name="Pullido F."/>
            <person name="Nieckarz M."/>
            <person name="Delaby M."/>
            <person name="Nieves C."/>
            <person name="Viehboeck T."/>
            <person name="Krause N."/>
            <person name="Rivera-Millot A."/>
            <person name="Nakamura A."/>
            <person name="Vischer N."/>
            <person name="VanNieuwenhze M."/>
            <person name="Brun Y."/>
            <person name="Cava F."/>
            <person name="Bulgheresi S."/>
            <person name="Veyrier F."/>
        </authorList>
    </citation>
    <scope>NUCLEOTIDE SEQUENCE</scope>
    <source>
        <strain evidence="1">SAG 1488-6</strain>
    </source>
</reference>
<dbReference type="Gene3D" id="3.30.420.240">
    <property type="match status" value="1"/>
</dbReference>
<proteinExistence type="predicted"/>
<evidence type="ECO:0008006" key="3">
    <source>
        <dbReference type="Google" id="ProtNLM"/>
    </source>
</evidence>
<name>A0ABY4EF89_VITST</name>
<keyword evidence="2" id="KW-1185">Reference proteome</keyword>
<protein>
    <recommendedName>
        <fullName evidence="3">Terminase</fullName>
    </recommendedName>
</protein>
<organism evidence="1 2">
    <name type="scientific">Vitreoscilla stercoraria</name>
    <dbReference type="NCBI Taxonomy" id="61"/>
    <lineage>
        <taxon>Bacteria</taxon>
        <taxon>Pseudomonadati</taxon>
        <taxon>Pseudomonadota</taxon>
        <taxon>Betaproteobacteria</taxon>
        <taxon>Neisseriales</taxon>
        <taxon>Neisseriaceae</taxon>
        <taxon>Vitreoscilla</taxon>
    </lineage>
</organism>
<dbReference type="InterPro" id="IPR027417">
    <property type="entry name" value="P-loop_NTPase"/>
</dbReference>
<dbReference type="Gene3D" id="3.40.50.300">
    <property type="entry name" value="P-loop containing nucleotide triphosphate hydrolases"/>
    <property type="match status" value="1"/>
</dbReference>
<gene>
    <name evidence="1" type="ORF">LVJ81_04945</name>
</gene>
<sequence>MAIQSILSLPIYHDFLKEYQFNLEGFLFDLCGLTLTRDQQVLSQLAINPTSRISVVSGTGTGKTAWLGGAALHSMWCFPVVEYDGKIEVGSNTYVGAPVIQQVADGVWKEMNDNFQRIKMLDGMGWLTGRTHPKAERWYMDGYKDQWFIAKIALGNADSVAIAGKHRYYQTIFIDEAAGVADSHYDVINGTQTQEGNRTFLFSQGVKTTGYFYDTHHTLSHINTPVDEGGWINLCFNSENAPHVSRKWLKAREVESGGRDSVEYRIRVLGQFAEDEERTLIHRRMLDEAMANTTPLIAEDDEDWGWFLLCDVAAGEYRDYSVATLAKVKGVGENRLIDFIDIPIFSNGIDVKQFKGRIAEEAAKYSNIRLIIDSGGNGLQLCKDLEDEGFDVVRVSWGKPNFKTEYKNRFINQRAQCSVHTRDAIRQGRIRFLWNLPKKTKEMFIYQATHIPYNFTDSGVLRYQIMGKEKMAAQGIKSPDIFDTVCFANLEGVHYNVSDRADGGVGAQEKKKSALELAKAKMAAITIK</sequence>
<dbReference type="EMBL" id="CP091512">
    <property type="protein sequence ID" value="UOO93378.1"/>
    <property type="molecule type" value="Genomic_DNA"/>
</dbReference>
<evidence type="ECO:0000313" key="1">
    <source>
        <dbReference type="EMBL" id="UOO93378.1"/>
    </source>
</evidence>
<reference evidence="1" key="1">
    <citation type="submission" date="2021-12" db="EMBL/GenBank/DDBJ databases">
        <authorList>
            <person name="Veyrier F.J."/>
        </authorList>
    </citation>
    <scope>NUCLEOTIDE SEQUENCE</scope>
    <source>
        <strain evidence="1">SAG 1488-6</strain>
    </source>
</reference>
<evidence type="ECO:0000313" key="2">
    <source>
        <dbReference type="Proteomes" id="UP000832034"/>
    </source>
</evidence>
<accession>A0ABY4EF89</accession>